<evidence type="ECO:0000313" key="3">
    <source>
        <dbReference type="Proteomes" id="UP000317685"/>
    </source>
</evidence>
<accession>A0A561VZY7</accession>
<evidence type="ECO:0000313" key="2">
    <source>
        <dbReference type="EMBL" id="TWG17175.1"/>
    </source>
</evidence>
<gene>
    <name evidence="2" type="ORF">FHU34_112516</name>
</gene>
<comment type="caution">
    <text evidence="2">The sequence shown here is derived from an EMBL/GenBank/DDBJ whole genome shotgun (WGS) entry which is preliminary data.</text>
</comment>
<keyword evidence="1" id="KW-0732">Signal</keyword>
<evidence type="ECO:0000256" key="1">
    <source>
        <dbReference type="SAM" id="SignalP"/>
    </source>
</evidence>
<reference evidence="2 3" key="1">
    <citation type="submission" date="2019-06" db="EMBL/GenBank/DDBJ databases">
        <title>Sequencing the genomes of 1000 actinobacteria strains.</title>
        <authorList>
            <person name="Klenk H.-P."/>
        </authorList>
    </citation>
    <scope>NUCLEOTIDE SEQUENCE [LARGE SCALE GENOMIC DNA]</scope>
    <source>
        <strain evidence="2 3">DSM 45885</strain>
    </source>
</reference>
<organism evidence="2 3">
    <name type="scientific">Micromonospora taraxaci</name>
    <dbReference type="NCBI Taxonomy" id="1316803"/>
    <lineage>
        <taxon>Bacteria</taxon>
        <taxon>Bacillati</taxon>
        <taxon>Actinomycetota</taxon>
        <taxon>Actinomycetes</taxon>
        <taxon>Micromonosporales</taxon>
        <taxon>Micromonosporaceae</taxon>
        <taxon>Micromonospora</taxon>
    </lineage>
</organism>
<evidence type="ECO:0008006" key="4">
    <source>
        <dbReference type="Google" id="ProtNLM"/>
    </source>
</evidence>
<sequence>MGKRIRVVAGLTVASVAAMVGMQAQPALAVDVPETGLSIFEGTFARSVLYVAEPDGSCLAMPPTADSLTGERTIEQVSAFTGPNCTGDQWNLGTFRTFKAGKYQSFRAYMFDRPLGS</sequence>
<dbReference type="AlphaFoldDB" id="A0A561VZY7"/>
<keyword evidence="3" id="KW-1185">Reference proteome</keyword>
<dbReference type="OrthoDB" id="5520762at2"/>
<dbReference type="GeneID" id="300128094"/>
<name>A0A561VZY7_9ACTN</name>
<feature type="chain" id="PRO_5021700712" description="Beta/gamma crystallin" evidence="1">
    <location>
        <begin position="30"/>
        <end position="117"/>
    </location>
</feature>
<protein>
    <recommendedName>
        <fullName evidence="4">Beta/gamma crystallin</fullName>
    </recommendedName>
</protein>
<dbReference type="RefSeq" id="WP_145780108.1">
    <property type="nucleotide sequence ID" value="NZ_JBEZJF010000009.1"/>
</dbReference>
<dbReference type="EMBL" id="VIWZ01000001">
    <property type="protein sequence ID" value="TWG17175.1"/>
    <property type="molecule type" value="Genomic_DNA"/>
</dbReference>
<dbReference type="Proteomes" id="UP000317685">
    <property type="component" value="Unassembled WGS sequence"/>
</dbReference>
<proteinExistence type="predicted"/>
<feature type="signal peptide" evidence="1">
    <location>
        <begin position="1"/>
        <end position="29"/>
    </location>
</feature>